<comment type="caution">
    <text evidence="1">The sequence shown here is derived from an EMBL/GenBank/DDBJ whole genome shotgun (WGS) entry which is preliminary data.</text>
</comment>
<organism evidence="1 2">
    <name type="scientific">Photobacterium pectinilyticum</name>
    <dbReference type="NCBI Taxonomy" id="2906793"/>
    <lineage>
        <taxon>Bacteria</taxon>
        <taxon>Pseudomonadati</taxon>
        <taxon>Pseudomonadota</taxon>
        <taxon>Gammaproteobacteria</taxon>
        <taxon>Vibrionales</taxon>
        <taxon>Vibrionaceae</taxon>
        <taxon>Photobacterium</taxon>
    </lineage>
</organism>
<proteinExistence type="predicted"/>
<protein>
    <submittedName>
        <fullName evidence="1">Uncharacterized protein</fullName>
    </submittedName>
</protein>
<sequence length="152" mass="17386">MGKNVWKIFVEYQDTLTCKNLSIDAVRDQIKQAQYGKSTPFNTCMLCVHFQQVLERFVIIQYTSTSAIAGLILLVNLNTEQPEPETISTYTLCYDVGFQTPDELYDTYSGGFDAISQELAKRQLSHSELIECTRVTSEALLDRQSLRKEREV</sequence>
<keyword evidence="2" id="KW-1185">Reference proteome</keyword>
<dbReference type="RefSeq" id="WP_255044789.1">
    <property type="nucleotide sequence ID" value="NZ_JANEYT010000084.1"/>
</dbReference>
<gene>
    <name evidence="1" type="ORF">NHN17_21900</name>
</gene>
<reference evidence="1 2" key="1">
    <citation type="submission" date="2022-07" db="EMBL/GenBank/DDBJ databases">
        <title>Photobacterium pectinilyticum sp. nov., a marine bacterium isolated from surface seawater of Qingdao offshore.</title>
        <authorList>
            <person name="Wang X."/>
        </authorList>
    </citation>
    <scope>NUCLEOTIDE SEQUENCE [LARGE SCALE GENOMIC DNA]</scope>
    <source>
        <strain evidence="1 2">ZSDE20</strain>
    </source>
</reference>
<accession>A0ABT1NA13</accession>
<evidence type="ECO:0000313" key="1">
    <source>
        <dbReference type="EMBL" id="MCQ1060704.1"/>
    </source>
</evidence>
<dbReference type="EMBL" id="JANEYT010000084">
    <property type="protein sequence ID" value="MCQ1060704.1"/>
    <property type="molecule type" value="Genomic_DNA"/>
</dbReference>
<evidence type="ECO:0000313" key="2">
    <source>
        <dbReference type="Proteomes" id="UP001524460"/>
    </source>
</evidence>
<dbReference type="Proteomes" id="UP001524460">
    <property type="component" value="Unassembled WGS sequence"/>
</dbReference>
<name>A0ABT1NA13_9GAMM</name>